<feature type="domain" description="Alpha/beta hydrolase fold-3" evidence="1">
    <location>
        <begin position="3"/>
        <end position="71"/>
    </location>
</feature>
<accession>A0A484IDE9</accession>
<dbReference type="Pfam" id="PF07859">
    <property type="entry name" value="Abhydrolase_3"/>
    <property type="match status" value="1"/>
</dbReference>
<gene>
    <name evidence="2" type="ORF">NFRAN_0682</name>
</gene>
<dbReference type="EMBL" id="LR216287">
    <property type="protein sequence ID" value="VFJ13004.1"/>
    <property type="molecule type" value="Genomic_DNA"/>
</dbReference>
<dbReference type="AlphaFoldDB" id="A0A484IDE9"/>
<dbReference type="GO" id="GO:0016787">
    <property type="term" value="F:hydrolase activity"/>
    <property type="evidence" value="ECO:0007669"/>
    <property type="project" value="InterPro"/>
</dbReference>
<reference evidence="2 3" key="1">
    <citation type="submission" date="2019-02" db="EMBL/GenBank/DDBJ databases">
        <authorList>
            <person name="Lehtovirta-Morley E L."/>
        </authorList>
    </citation>
    <scope>NUCLEOTIDE SEQUENCE [LARGE SCALE GENOMIC DNA]</scope>
    <source>
        <strain evidence="2">NFRAN1</strain>
    </source>
</reference>
<name>A0A484IDE9_9ARCH</name>
<dbReference type="Proteomes" id="UP000294299">
    <property type="component" value="Chromosome NFRAN"/>
</dbReference>
<protein>
    <submittedName>
        <fullName evidence="2">Esterase/lipase</fullName>
    </submittedName>
</protein>
<dbReference type="InterPro" id="IPR013094">
    <property type="entry name" value="AB_hydrolase_3"/>
</dbReference>
<proteinExistence type="predicted"/>
<evidence type="ECO:0000259" key="1">
    <source>
        <dbReference type="Pfam" id="PF07859"/>
    </source>
</evidence>
<keyword evidence="3" id="KW-1185">Reference proteome</keyword>
<organism evidence="2 3">
    <name type="scientific">Candidatus Nitrosocosmicus franklandianus</name>
    <dbReference type="NCBI Taxonomy" id="1798806"/>
    <lineage>
        <taxon>Archaea</taxon>
        <taxon>Nitrososphaerota</taxon>
        <taxon>Nitrososphaeria</taxon>
        <taxon>Nitrososphaerales</taxon>
        <taxon>Nitrososphaeraceae</taxon>
        <taxon>Candidatus Nitrosocosmicus</taxon>
    </lineage>
</organism>
<dbReference type="Gene3D" id="3.40.50.1820">
    <property type="entry name" value="alpha/beta hydrolase"/>
    <property type="match status" value="1"/>
</dbReference>
<dbReference type="SUPFAM" id="SSF53474">
    <property type="entry name" value="alpha/beta-Hydrolases"/>
    <property type="match status" value="1"/>
</dbReference>
<dbReference type="KEGG" id="nfn:NFRAN_0682"/>
<evidence type="ECO:0000313" key="3">
    <source>
        <dbReference type="Proteomes" id="UP000294299"/>
    </source>
</evidence>
<dbReference type="InterPro" id="IPR029058">
    <property type="entry name" value="AB_hydrolase_fold"/>
</dbReference>
<sequence>MPMANATGLRVISVDYSLAPSSKWGEITSEVVSVIMALKDQGVSLDDIGMHGDSAGGGLVASSVLKMRDEGVDYLLL</sequence>
<evidence type="ECO:0000313" key="2">
    <source>
        <dbReference type="EMBL" id="VFJ13004.1"/>
    </source>
</evidence>